<sequence>ADVQIFTEMFYNPMVRLFTGENFSGMFKSNYASLIEVISY</sequence>
<feature type="non-terminal residue" evidence="1">
    <location>
        <position position="1"/>
    </location>
</feature>
<evidence type="ECO:0000313" key="2">
    <source>
        <dbReference type="Proteomes" id="UP000708208"/>
    </source>
</evidence>
<dbReference type="Proteomes" id="UP000708208">
    <property type="component" value="Unassembled WGS sequence"/>
</dbReference>
<name>A0A8J2PLQ4_9HEXA</name>
<dbReference type="EMBL" id="CAJVCH010535065">
    <property type="protein sequence ID" value="CAG7825118.1"/>
    <property type="molecule type" value="Genomic_DNA"/>
</dbReference>
<comment type="caution">
    <text evidence="1">The sequence shown here is derived from an EMBL/GenBank/DDBJ whole genome shotgun (WGS) entry which is preliminary data.</text>
</comment>
<evidence type="ECO:0000313" key="1">
    <source>
        <dbReference type="EMBL" id="CAG7825118.1"/>
    </source>
</evidence>
<accession>A0A8J2PLQ4</accession>
<keyword evidence="2" id="KW-1185">Reference proteome</keyword>
<gene>
    <name evidence="1" type="ORF">AFUS01_LOCUS35243</name>
</gene>
<protein>
    <submittedName>
        <fullName evidence="1">Uncharacterized protein</fullName>
    </submittedName>
</protein>
<organism evidence="1 2">
    <name type="scientific">Allacma fusca</name>
    <dbReference type="NCBI Taxonomy" id="39272"/>
    <lineage>
        <taxon>Eukaryota</taxon>
        <taxon>Metazoa</taxon>
        <taxon>Ecdysozoa</taxon>
        <taxon>Arthropoda</taxon>
        <taxon>Hexapoda</taxon>
        <taxon>Collembola</taxon>
        <taxon>Symphypleona</taxon>
        <taxon>Sminthuridae</taxon>
        <taxon>Allacma</taxon>
    </lineage>
</organism>
<dbReference type="AlphaFoldDB" id="A0A8J2PLQ4"/>
<proteinExistence type="predicted"/>
<reference evidence="1" key="1">
    <citation type="submission" date="2021-06" db="EMBL/GenBank/DDBJ databases">
        <authorList>
            <person name="Hodson N. C."/>
            <person name="Mongue J. A."/>
            <person name="Jaron S. K."/>
        </authorList>
    </citation>
    <scope>NUCLEOTIDE SEQUENCE</scope>
</reference>